<dbReference type="HOGENOM" id="CLU_2727318_0_0_1"/>
<organism evidence="2 3">
    <name type="scientific">Theobroma cacao</name>
    <name type="common">Cacao</name>
    <name type="synonym">Cocoa</name>
    <dbReference type="NCBI Taxonomy" id="3641"/>
    <lineage>
        <taxon>Eukaryota</taxon>
        <taxon>Viridiplantae</taxon>
        <taxon>Streptophyta</taxon>
        <taxon>Embryophyta</taxon>
        <taxon>Tracheophyta</taxon>
        <taxon>Spermatophyta</taxon>
        <taxon>Magnoliopsida</taxon>
        <taxon>eudicotyledons</taxon>
        <taxon>Gunneridae</taxon>
        <taxon>Pentapetalae</taxon>
        <taxon>rosids</taxon>
        <taxon>malvids</taxon>
        <taxon>Malvales</taxon>
        <taxon>Malvaceae</taxon>
        <taxon>Byttnerioideae</taxon>
        <taxon>Theobroma</taxon>
    </lineage>
</organism>
<feature type="signal peptide" evidence="1">
    <location>
        <begin position="1"/>
        <end position="32"/>
    </location>
</feature>
<dbReference type="Gramene" id="EOY04281">
    <property type="protein sequence ID" value="EOY04281"/>
    <property type="gene ID" value="TCM_019531"/>
</dbReference>
<dbReference type="EMBL" id="CM001882">
    <property type="protein sequence ID" value="EOY04281.1"/>
    <property type="molecule type" value="Genomic_DNA"/>
</dbReference>
<sequence>MRNPSYSTLAIVLLYRFWELMVWLDPVQHTSSQTFPLLHRKWFDLSSMFSQIDSQFWTSLLYHKTPMACLVI</sequence>
<feature type="chain" id="PRO_5001596983" evidence="1">
    <location>
        <begin position="33"/>
        <end position="72"/>
    </location>
</feature>
<proteinExistence type="predicted"/>
<evidence type="ECO:0000313" key="2">
    <source>
        <dbReference type="EMBL" id="EOY04281.1"/>
    </source>
</evidence>
<keyword evidence="1" id="KW-0732">Signal</keyword>
<accession>A0A061EHE4</accession>
<evidence type="ECO:0000256" key="1">
    <source>
        <dbReference type="SAM" id="SignalP"/>
    </source>
</evidence>
<name>A0A061EHE4_THECC</name>
<protein>
    <submittedName>
        <fullName evidence="2">Uncharacterized protein</fullName>
    </submittedName>
</protein>
<dbReference type="InParanoid" id="A0A061EHE4"/>
<dbReference type="AlphaFoldDB" id="A0A061EHE4"/>
<reference evidence="2 3" key="1">
    <citation type="journal article" date="2013" name="Genome Biol.">
        <title>The genome sequence of the most widely cultivated cacao type and its use to identify candidate genes regulating pod color.</title>
        <authorList>
            <person name="Motamayor J.C."/>
            <person name="Mockaitis K."/>
            <person name="Schmutz J."/>
            <person name="Haiminen N."/>
            <person name="Iii D.L."/>
            <person name="Cornejo O."/>
            <person name="Findley S.D."/>
            <person name="Zheng P."/>
            <person name="Utro F."/>
            <person name="Royaert S."/>
            <person name="Saski C."/>
            <person name="Jenkins J."/>
            <person name="Podicheti R."/>
            <person name="Zhao M."/>
            <person name="Scheffler B.E."/>
            <person name="Stack J.C."/>
            <person name="Feltus F.A."/>
            <person name="Mustiga G.M."/>
            <person name="Amores F."/>
            <person name="Phillips W."/>
            <person name="Marelli J.P."/>
            <person name="May G.D."/>
            <person name="Shapiro H."/>
            <person name="Ma J."/>
            <person name="Bustamante C.D."/>
            <person name="Schnell R.J."/>
            <person name="Main D."/>
            <person name="Gilbert D."/>
            <person name="Parida L."/>
            <person name="Kuhn D.N."/>
        </authorList>
    </citation>
    <scope>NUCLEOTIDE SEQUENCE [LARGE SCALE GENOMIC DNA]</scope>
    <source>
        <strain evidence="3">cv. Matina 1-6</strain>
    </source>
</reference>
<keyword evidence="3" id="KW-1185">Reference proteome</keyword>
<dbReference type="Proteomes" id="UP000026915">
    <property type="component" value="Chromosome 4"/>
</dbReference>
<gene>
    <name evidence="2" type="ORF">TCM_019531</name>
</gene>
<evidence type="ECO:0000313" key="3">
    <source>
        <dbReference type="Proteomes" id="UP000026915"/>
    </source>
</evidence>